<reference evidence="2 3" key="1">
    <citation type="submission" date="2011-08" db="EMBL/GenBank/DDBJ databases">
        <authorList>
            <person name="Weinstock G."/>
            <person name="Sodergren E."/>
            <person name="Clifton S."/>
            <person name="Fulton L."/>
            <person name="Fulton B."/>
            <person name="Courtney L."/>
            <person name="Fronick C."/>
            <person name="Harrison M."/>
            <person name="Strong C."/>
            <person name="Farmer C."/>
            <person name="Delahaunty K."/>
            <person name="Markovic C."/>
            <person name="Hall O."/>
            <person name="Minx P."/>
            <person name="Tomlinson C."/>
            <person name="Mitreva M."/>
            <person name="Hou S."/>
            <person name="Chen J."/>
            <person name="Wollam A."/>
            <person name="Pepin K.H."/>
            <person name="Johnson M."/>
            <person name="Bhonagiri V."/>
            <person name="Zhang X."/>
            <person name="Suruliraj S."/>
            <person name="Warren W."/>
            <person name="Chinwalla A."/>
            <person name="Mardis E.R."/>
            <person name="Wilson R.K."/>
        </authorList>
    </citation>
    <scope>NUCLEOTIDE SEQUENCE [LARGE SCALE GENOMIC DNA]</scope>
    <source>
        <strain evidence="2 3">DSM 18206</strain>
    </source>
</reference>
<dbReference type="HOGENOM" id="CLU_216898_1_0_10"/>
<evidence type="ECO:0000313" key="2">
    <source>
        <dbReference type="EMBL" id="EHJ40242.1"/>
    </source>
</evidence>
<dbReference type="AlphaFoldDB" id="G6AXL6"/>
<sequence>MSQKSNIRRAKYAAEQEKKAKKVIKGIIWTLVVLTAAFIVWSLTQV</sequence>
<comment type="caution">
    <text evidence="2">The sequence shown here is derived from an EMBL/GenBank/DDBJ whole genome shotgun (WGS) entry which is preliminary data.</text>
</comment>
<dbReference type="EMBL" id="AFZZ01000122">
    <property type="protein sequence ID" value="EHJ40242.1"/>
    <property type="molecule type" value="Genomic_DNA"/>
</dbReference>
<name>G6AXL6_9BACT</name>
<evidence type="ECO:0000313" key="3">
    <source>
        <dbReference type="Proteomes" id="UP000004407"/>
    </source>
</evidence>
<gene>
    <name evidence="2" type="ORF">HMPREF0673_01372</name>
</gene>
<keyword evidence="1" id="KW-1133">Transmembrane helix</keyword>
<protein>
    <submittedName>
        <fullName evidence="2">Uncharacterized protein</fullName>
    </submittedName>
</protein>
<keyword evidence="1" id="KW-0472">Membrane</keyword>
<accession>G6AXL6</accession>
<dbReference type="GeneID" id="78338494"/>
<organism evidence="2 3">
    <name type="scientific">Leyella stercorea DSM 18206</name>
    <dbReference type="NCBI Taxonomy" id="1002367"/>
    <lineage>
        <taxon>Bacteria</taxon>
        <taxon>Pseudomonadati</taxon>
        <taxon>Bacteroidota</taxon>
        <taxon>Bacteroidia</taxon>
        <taxon>Bacteroidales</taxon>
        <taxon>Prevotellaceae</taxon>
        <taxon>Leyella</taxon>
    </lineage>
</organism>
<evidence type="ECO:0000256" key="1">
    <source>
        <dbReference type="SAM" id="Phobius"/>
    </source>
</evidence>
<dbReference type="Proteomes" id="UP000004407">
    <property type="component" value="Unassembled WGS sequence"/>
</dbReference>
<feature type="transmembrane region" description="Helical" evidence="1">
    <location>
        <begin position="26"/>
        <end position="44"/>
    </location>
</feature>
<proteinExistence type="predicted"/>
<dbReference type="PATRIC" id="fig|1002367.3.peg.1098"/>
<keyword evidence="1" id="KW-0812">Transmembrane</keyword>
<dbReference type="RefSeq" id="WP_007899433.1">
    <property type="nucleotide sequence ID" value="NZ_JH379419.1"/>
</dbReference>